<comment type="caution">
    <text evidence="2">The sequence shown here is derived from an EMBL/GenBank/DDBJ whole genome shotgun (WGS) entry which is preliminary data.</text>
</comment>
<evidence type="ECO:0000313" key="2">
    <source>
        <dbReference type="EMBL" id="MFA9478685.1"/>
    </source>
</evidence>
<gene>
    <name evidence="2" type="ORF">ACERK3_10290</name>
</gene>
<proteinExistence type="predicted"/>
<dbReference type="Pfam" id="PF06133">
    <property type="entry name" value="Com_YlbF"/>
    <property type="match status" value="1"/>
</dbReference>
<dbReference type="Gene3D" id="1.20.1500.10">
    <property type="entry name" value="YheA/YmcA-like"/>
    <property type="match status" value="1"/>
</dbReference>
<organism evidence="2 3">
    <name type="scientific">Natronomicrosphaera hydrolytica</name>
    <dbReference type="NCBI Taxonomy" id="3242702"/>
    <lineage>
        <taxon>Bacteria</taxon>
        <taxon>Pseudomonadati</taxon>
        <taxon>Planctomycetota</taxon>
        <taxon>Phycisphaerae</taxon>
        <taxon>Phycisphaerales</taxon>
        <taxon>Phycisphaeraceae</taxon>
        <taxon>Natronomicrosphaera</taxon>
    </lineage>
</organism>
<reference evidence="2 3" key="1">
    <citation type="submission" date="2024-08" db="EMBL/GenBank/DDBJ databases">
        <title>Whole-genome sequencing of halo(alkali)philic microorganisms from hypersaline lakes.</title>
        <authorList>
            <person name="Sorokin D.Y."/>
            <person name="Merkel A.Y."/>
            <person name="Messina E."/>
            <person name="Yakimov M."/>
        </authorList>
    </citation>
    <scope>NUCLEOTIDE SEQUENCE [LARGE SCALE GENOMIC DNA]</scope>
    <source>
        <strain evidence="2 3">AB-hyl4</strain>
    </source>
</reference>
<feature type="region of interest" description="Disordered" evidence="1">
    <location>
        <begin position="104"/>
        <end position="134"/>
    </location>
</feature>
<evidence type="ECO:0000313" key="3">
    <source>
        <dbReference type="Proteomes" id="UP001575105"/>
    </source>
</evidence>
<sequence>MPSTEDILKAARELGEKISQHDAAKKFQDIVTRLRDDQDAQRLLNDYNRHLQTVSEKEMNQQPIEVEDKARLKELQTKVVTHPVLRDLQIAQMDYVDLMRRVDEAMTGQTPDTPPAPGATPGATPGVMPGQAGL</sequence>
<dbReference type="EMBL" id="JBGUBD010000005">
    <property type="protein sequence ID" value="MFA9478685.1"/>
    <property type="molecule type" value="Genomic_DNA"/>
</dbReference>
<dbReference type="InterPro" id="IPR010368">
    <property type="entry name" value="Com_YlbF"/>
</dbReference>
<protein>
    <submittedName>
        <fullName evidence="2">YlbF family regulator</fullName>
    </submittedName>
</protein>
<accession>A0ABV4U506</accession>
<evidence type="ECO:0000256" key="1">
    <source>
        <dbReference type="SAM" id="MobiDB-lite"/>
    </source>
</evidence>
<dbReference type="RefSeq" id="WP_425345611.1">
    <property type="nucleotide sequence ID" value="NZ_JBGUBD010000005.1"/>
</dbReference>
<dbReference type="Proteomes" id="UP001575105">
    <property type="component" value="Unassembled WGS sequence"/>
</dbReference>
<dbReference type="InterPro" id="IPR023378">
    <property type="entry name" value="YheA/YmcA-like_dom_sf"/>
</dbReference>
<name>A0ABV4U506_9BACT</name>
<feature type="compositionally biased region" description="Low complexity" evidence="1">
    <location>
        <begin position="119"/>
        <end position="134"/>
    </location>
</feature>
<keyword evidence="3" id="KW-1185">Reference proteome</keyword>
<dbReference type="SUPFAM" id="SSF158622">
    <property type="entry name" value="YheA/YmcA-like"/>
    <property type="match status" value="1"/>
</dbReference>